<name>A0A7J6GAJ3_CANSA</name>
<dbReference type="SUPFAM" id="SSF51182">
    <property type="entry name" value="RmlC-like cupins"/>
    <property type="match status" value="1"/>
</dbReference>
<dbReference type="Proteomes" id="UP000583929">
    <property type="component" value="Unassembled WGS sequence"/>
</dbReference>
<dbReference type="InterPro" id="IPR014710">
    <property type="entry name" value="RmlC-like_jellyroll"/>
</dbReference>
<dbReference type="CDD" id="cd02243">
    <property type="entry name" value="cupin_11S_legumin_C"/>
    <property type="match status" value="1"/>
</dbReference>
<dbReference type="Gene3D" id="2.60.120.10">
    <property type="entry name" value="Jelly Rolls"/>
    <property type="match status" value="2"/>
</dbReference>
<evidence type="ECO:0000256" key="4">
    <source>
        <dbReference type="ARBA" id="ARBA00023157"/>
    </source>
</evidence>
<keyword evidence="4" id="KW-1015">Disulfide bond</keyword>
<evidence type="ECO:0000256" key="2">
    <source>
        <dbReference type="ARBA" id="ARBA00022761"/>
    </source>
</evidence>
<dbReference type="InterPro" id="IPR050253">
    <property type="entry name" value="Seed_Storage-Functional"/>
</dbReference>
<evidence type="ECO:0000313" key="6">
    <source>
        <dbReference type="EMBL" id="KAF4379971.1"/>
    </source>
</evidence>
<reference evidence="6 7" key="1">
    <citation type="journal article" date="2020" name="bioRxiv">
        <title>Sequence and annotation of 42 cannabis genomes reveals extensive copy number variation in cannabinoid synthesis and pathogen resistance genes.</title>
        <authorList>
            <person name="Mckernan K.J."/>
            <person name="Helbert Y."/>
            <person name="Kane L.T."/>
            <person name="Ebling H."/>
            <person name="Zhang L."/>
            <person name="Liu B."/>
            <person name="Eaton Z."/>
            <person name="Mclaughlin S."/>
            <person name="Kingan S."/>
            <person name="Baybayan P."/>
            <person name="Concepcion G."/>
            <person name="Jordan M."/>
            <person name="Riva A."/>
            <person name="Barbazuk W."/>
            <person name="Harkins T."/>
        </authorList>
    </citation>
    <scope>NUCLEOTIDE SEQUENCE [LARGE SCALE GENOMIC DNA]</scope>
    <source>
        <strain evidence="7">cv. Jamaican Lion 4</strain>
        <tissue evidence="6">Leaf</tissue>
    </source>
</reference>
<dbReference type="InterPro" id="IPR011051">
    <property type="entry name" value="RmlC_Cupin_sf"/>
</dbReference>
<sequence>MDKMDFKPRFAQKIFEGEGGEYQSWSSKDFPLLPENQVGGGVLLLNPRGFALPHYADCSKIGFVLQGNDGIVGMVFPKAKNEVVVKLKEGDIIPVPLGSLSWWFNTGENNSNLKIIFLGKTNHSHIPGEFTYFLQTGRQGVLSGFSNHFISQAFGLTQDEAHIMANSQDGSLLIKIPKHQTLPKPNNNNDIYQMVHNIDVAFPHGLRVDKEIGGWTTLTQNEFPFLEKVGLSVSLIELGANAMSSPIYTTDSSAKMIYVVGGNGCVEIVGINGERVLESEVEAGHLVVVPRFFVVAAIAGGQGLVCLSVMTNSLPILEDIASNESSFAALSKEVLQVSLNVKPEFAQVIKSKITKSSLILSSSNRNN</sequence>
<dbReference type="PANTHER" id="PTHR31189">
    <property type="entry name" value="OS03G0336100 PROTEIN-RELATED"/>
    <property type="match status" value="1"/>
</dbReference>
<keyword evidence="7" id="KW-1185">Reference proteome</keyword>
<gene>
    <name evidence="6" type="ORF">G4B88_029963</name>
</gene>
<dbReference type="InterPro" id="IPR006045">
    <property type="entry name" value="Cupin_1"/>
</dbReference>
<keyword evidence="3" id="KW-0708">Seed storage protein</keyword>
<dbReference type="CDD" id="cd02242">
    <property type="entry name" value="cupin_11S_legumin_N"/>
    <property type="match status" value="1"/>
</dbReference>
<protein>
    <recommendedName>
        <fullName evidence="5">Cupin type-1 domain-containing protein</fullName>
    </recommendedName>
</protein>
<dbReference type="AlphaFoldDB" id="A0A7J6GAJ3"/>
<dbReference type="Pfam" id="PF00190">
    <property type="entry name" value="Cupin_1"/>
    <property type="match status" value="2"/>
</dbReference>
<evidence type="ECO:0000256" key="3">
    <source>
        <dbReference type="ARBA" id="ARBA00023129"/>
    </source>
</evidence>
<dbReference type="EMBL" id="JAATIQ010000124">
    <property type="protein sequence ID" value="KAF4379971.1"/>
    <property type="molecule type" value="Genomic_DNA"/>
</dbReference>
<dbReference type="SMART" id="SM00835">
    <property type="entry name" value="Cupin_1"/>
    <property type="match status" value="2"/>
</dbReference>
<comment type="similarity">
    <text evidence="1">Belongs to the 11S seed storage protein (globulins) family.</text>
</comment>
<comment type="caution">
    <text evidence="6">The sequence shown here is derived from an EMBL/GenBank/DDBJ whole genome shotgun (WGS) entry which is preliminary data.</text>
</comment>
<feature type="domain" description="Cupin type-1" evidence="5">
    <location>
        <begin position="6"/>
        <end position="162"/>
    </location>
</feature>
<evidence type="ECO:0000256" key="1">
    <source>
        <dbReference type="ARBA" id="ARBA00007178"/>
    </source>
</evidence>
<evidence type="ECO:0000259" key="5">
    <source>
        <dbReference type="SMART" id="SM00835"/>
    </source>
</evidence>
<evidence type="ECO:0000313" key="7">
    <source>
        <dbReference type="Proteomes" id="UP000583929"/>
    </source>
</evidence>
<dbReference type="GO" id="GO:0045735">
    <property type="term" value="F:nutrient reservoir activity"/>
    <property type="evidence" value="ECO:0007669"/>
    <property type="project" value="UniProtKB-KW"/>
</dbReference>
<dbReference type="PANTHER" id="PTHR31189:SF45">
    <property type="entry name" value="OS09G0552500 PROTEIN"/>
    <property type="match status" value="1"/>
</dbReference>
<accession>A0A7J6GAJ3</accession>
<dbReference type="PRINTS" id="PR00439">
    <property type="entry name" value="11SGLOBULIN"/>
</dbReference>
<keyword evidence="2" id="KW-0758">Storage protein</keyword>
<proteinExistence type="inferred from homology"/>
<feature type="domain" description="Cupin type-1" evidence="5">
    <location>
        <begin position="204"/>
        <end position="347"/>
    </location>
</feature>
<dbReference type="InterPro" id="IPR006044">
    <property type="entry name" value="11S_seedstore_pln"/>
</dbReference>
<organism evidence="6 7">
    <name type="scientific">Cannabis sativa</name>
    <name type="common">Hemp</name>
    <name type="synonym">Marijuana</name>
    <dbReference type="NCBI Taxonomy" id="3483"/>
    <lineage>
        <taxon>Eukaryota</taxon>
        <taxon>Viridiplantae</taxon>
        <taxon>Streptophyta</taxon>
        <taxon>Embryophyta</taxon>
        <taxon>Tracheophyta</taxon>
        <taxon>Spermatophyta</taxon>
        <taxon>Magnoliopsida</taxon>
        <taxon>eudicotyledons</taxon>
        <taxon>Gunneridae</taxon>
        <taxon>Pentapetalae</taxon>
        <taxon>rosids</taxon>
        <taxon>fabids</taxon>
        <taxon>Rosales</taxon>
        <taxon>Cannabaceae</taxon>
        <taxon>Cannabis</taxon>
    </lineage>
</organism>